<dbReference type="GO" id="GO:0005886">
    <property type="term" value="C:plasma membrane"/>
    <property type="evidence" value="ECO:0007669"/>
    <property type="project" value="UniProtKB-SubCell"/>
</dbReference>
<keyword evidence="11" id="KW-0482">Metalloprotease</keyword>
<dbReference type="CDD" id="cd06158">
    <property type="entry name" value="S2P-M50_like_1"/>
    <property type="match status" value="1"/>
</dbReference>
<dbReference type="RefSeq" id="WP_203472468.1">
    <property type="nucleotide sequence ID" value="NZ_AP022873.1"/>
</dbReference>
<dbReference type="PANTHER" id="PTHR35864:SF1">
    <property type="entry name" value="ZINC METALLOPROTEASE YWHC-RELATED"/>
    <property type="match status" value="1"/>
</dbReference>
<proteinExistence type="inferred from homology"/>
<keyword evidence="4" id="KW-1003">Cell membrane</keyword>
<dbReference type="GO" id="GO:0008237">
    <property type="term" value="F:metallopeptidase activity"/>
    <property type="evidence" value="ECO:0007669"/>
    <property type="project" value="UniProtKB-KW"/>
</dbReference>
<feature type="transmembrane region" description="Helical" evidence="13">
    <location>
        <begin position="54"/>
        <end position="76"/>
    </location>
</feature>
<evidence type="ECO:0000256" key="5">
    <source>
        <dbReference type="ARBA" id="ARBA00022670"/>
    </source>
</evidence>
<dbReference type="PANTHER" id="PTHR35864">
    <property type="entry name" value="ZINC METALLOPROTEASE MJ0611-RELATED"/>
    <property type="match status" value="1"/>
</dbReference>
<keyword evidence="5 15" id="KW-0645">Protease</keyword>
<dbReference type="InterPro" id="IPR052348">
    <property type="entry name" value="Metallopeptidase_M50B"/>
</dbReference>
<keyword evidence="10 13" id="KW-1133">Transmembrane helix</keyword>
<feature type="domain" description="Peptidase M50" evidence="14">
    <location>
        <begin position="14"/>
        <end position="182"/>
    </location>
</feature>
<evidence type="ECO:0000256" key="12">
    <source>
        <dbReference type="ARBA" id="ARBA00023136"/>
    </source>
</evidence>
<keyword evidence="16" id="KW-1185">Reference proteome</keyword>
<evidence type="ECO:0000256" key="8">
    <source>
        <dbReference type="ARBA" id="ARBA00022801"/>
    </source>
</evidence>
<evidence type="ECO:0000256" key="7">
    <source>
        <dbReference type="ARBA" id="ARBA00022723"/>
    </source>
</evidence>
<dbReference type="InterPro" id="IPR044537">
    <property type="entry name" value="Rip2-like"/>
</dbReference>
<feature type="transmembrane region" description="Helical" evidence="13">
    <location>
        <begin position="6"/>
        <end position="33"/>
    </location>
</feature>
<dbReference type="AlphaFoldDB" id="A0A7G1H5G6"/>
<keyword evidence="9" id="KW-0862">Zinc</keyword>
<dbReference type="InterPro" id="IPR008915">
    <property type="entry name" value="Peptidase_M50"/>
</dbReference>
<evidence type="ECO:0000256" key="6">
    <source>
        <dbReference type="ARBA" id="ARBA00022692"/>
    </source>
</evidence>
<dbReference type="EMBL" id="AP022873">
    <property type="protein sequence ID" value="BCB97332.1"/>
    <property type="molecule type" value="Genomic_DNA"/>
</dbReference>
<evidence type="ECO:0000256" key="13">
    <source>
        <dbReference type="SAM" id="Phobius"/>
    </source>
</evidence>
<protein>
    <submittedName>
        <fullName evidence="15">Site-2 protease family protein</fullName>
    </submittedName>
</protein>
<accession>A0A7G1H5G6</accession>
<evidence type="ECO:0000256" key="9">
    <source>
        <dbReference type="ARBA" id="ARBA00022833"/>
    </source>
</evidence>
<evidence type="ECO:0000256" key="1">
    <source>
        <dbReference type="ARBA" id="ARBA00001947"/>
    </source>
</evidence>
<organism evidence="15 16">
    <name type="scientific">Dissulfurispira thermophila</name>
    <dbReference type="NCBI Taxonomy" id="2715679"/>
    <lineage>
        <taxon>Bacteria</taxon>
        <taxon>Pseudomonadati</taxon>
        <taxon>Nitrospirota</taxon>
        <taxon>Thermodesulfovibrionia</taxon>
        <taxon>Thermodesulfovibrionales</taxon>
        <taxon>Dissulfurispiraceae</taxon>
        <taxon>Dissulfurispira</taxon>
    </lineage>
</organism>
<evidence type="ECO:0000256" key="4">
    <source>
        <dbReference type="ARBA" id="ARBA00022475"/>
    </source>
</evidence>
<keyword evidence="8" id="KW-0378">Hydrolase</keyword>
<evidence type="ECO:0000259" key="14">
    <source>
        <dbReference type="Pfam" id="PF02163"/>
    </source>
</evidence>
<feature type="transmembrane region" description="Helical" evidence="13">
    <location>
        <begin position="141"/>
        <end position="164"/>
    </location>
</feature>
<dbReference type="Proteomes" id="UP000516360">
    <property type="component" value="Chromosome"/>
</dbReference>
<keyword evidence="12 13" id="KW-0472">Membrane</keyword>
<keyword evidence="7" id="KW-0479">Metal-binding</keyword>
<dbReference type="GO" id="GO:0006508">
    <property type="term" value="P:proteolysis"/>
    <property type="evidence" value="ECO:0007669"/>
    <property type="project" value="UniProtKB-KW"/>
</dbReference>
<sequence length="222" mass="24078">MDFAHIIRQIAITAVPILIAIILHEVAHGFVAYKLGDPTAKMLGRLTLNPIAHIDMFGTIIMPLLLFVVTNGQFVFGYAKPVPINPHNFKNPRRDMAISAAGGPATNILLAILSVLVLKYAMIPASAFVSEDIVVKVIKPLVMMLTASVTINVILASFNLMPILPLDGGRVLMGFLPERQANAIGRLEPFGMIIILILVMTGMAGYIIMPLVKLFLGLIDMI</sequence>
<feature type="transmembrane region" description="Helical" evidence="13">
    <location>
        <begin position="96"/>
        <end position="120"/>
    </location>
</feature>
<dbReference type="KEGG" id="dtp:JZK55_22540"/>
<dbReference type="GO" id="GO:0046872">
    <property type="term" value="F:metal ion binding"/>
    <property type="evidence" value="ECO:0007669"/>
    <property type="project" value="UniProtKB-KW"/>
</dbReference>
<evidence type="ECO:0000313" key="15">
    <source>
        <dbReference type="EMBL" id="BCB97332.1"/>
    </source>
</evidence>
<name>A0A7G1H5G6_9BACT</name>
<reference evidence="15 16" key="1">
    <citation type="submission" date="2020-03" db="EMBL/GenBank/DDBJ databases">
        <title>Complete genome sequences of two sulfur-disproportionating bacterial strains T55J and Mzg5.</title>
        <authorList>
            <person name="Umezawa K."/>
            <person name="Kojima H."/>
            <person name="Kato Y."/>
            <person name="Fukui M."/>
        </authorList>
    </citation>
    <scope>NUCLEOTIDE SEQUENCE [LARGE SCALE GENOMIC DNA]</scope>
    <source>
        <strain evidence="15 16">T55J</strain>
    </source>
</reference>
<feature type="transmembrane region" description="Helical" evidence="13">
    <location>
        <begin position="190"/>
        <end position="216"/>
    </location>
</feature>
<evidence type="ECO:0000256" key="10">
    <source>
        <dbReference type="ARBA" id="ARBA00022989"/>
    </source>
</evidence>
<evidence type="ECO:0000256" key="2">
    <source>
        <dbReference type="ARBA" id="ARBA00004651"/>
    </source>
</evidence>
<dbReference type="Pfam" id="PF02163">
    <property type="entry name" value="Peptidase_M50"/>
    <property type="match status" value="1"/>
</dbReference>
<comment type="cofactor">
    <cofactor evidence="1">
        <name>Zn(2+)</name>
        <dbReference type="ChEBI" id="CHEBI:29105"/>
    </cofactor>
</comment>
<evidence type="ECO:0000256" key="11">
    <source>
        <dbReference type="ARBA" id="ARBA00023049"/>
    </source>
</evidence>
<comment type="subcellular location">
    <subcellularLocation>
        <location evidence="2">Cell membrane</location>
        <topology evidence="2">Multi-pass membrane protein</topology>
    </subcellularLocation>
</comment>
<comment type="similarity">
    <text evidence="3">Belongs to the peptidase M50B family.</text>
</comment>
<evidence type="ECO:0000256" key="3">
    <source>
        <dbReference type="ARBA" id="ARBA00007931"/>
    </source>
</evidence>
<gene>
    <name evidence="15" type="ORF">JZK55_22540</name>
</gene>
<keyword evidence="6 13" id="KW-0812">Transmembrane</keyword>
<evidence type="ECO:0000313" key="16">
    <source>
        <dbReference type="Proteomes" id="UP000516360"/>
    </source>
</evidence>